<gene>
    <name evidence="8" type="ordered locus">trd_A0457</name>
</gene>
<proteinExistence type="inferred from homology"/>
<sequence length="439" mass="47565">MGEPIREDRVLVLGGGIAGLVAAWELHRAGVAVELLEARDRVGGRLWTSDEYGPFPVELGAEFIHGDRVITWRFLRMFGLRAIDDPSQDRRFVGANGRILPSGELSRPVGEAIFAPLSQAAEAWFASGEPDTDLATALRWWASRQGITITPELWELWETLAAIGWSADLAEIGAAGEVEATYEGDGWRNWRIAEGQQALARRIAEELGSVIRLGSAVSRVEWGNEGVRVWASDGEHRGRWAIVALPLGVLQAGTIEFVPELPEPLREAIDRLLPGRSLKMVVEFTYDPWGPEIGCLFVTTPHGIWERPGLGFAASEPVFSLLTGGRDAARLGALPPEQAVREVVQALGAVLGQELTGRVRRAQVIDWTRDPWCRGGYSVVPPGGAGLRARFGQPIGDRLVFAGEHTSVVRPSTVHGAIESGLRAAEQIRALRSATAAGA</sequence>
<evidence type="ECO:0000313" key="9">
    <source>
        <dbReference type="Proteomes" id="UP000000447"/>
    </source>
</evidence>
<comment type="catalytic activity">
    <reaction evidence="6">
        <text>L-tryptophan + O2 = indole-3-acetamide + CO2 + H2O</text>
        <dbReference type="Rhea" id="RHEA:16165"/>
        <dbReference type="ChEBI" id="CHEBI:15377"/>
        <dbReference type="ChEBI" id="CHEBI:15379"/>
        <dbReference type="ChEBI" id="CHEBI:16031"/>
        <dbReference type="ChEBI" id="CHEBI:16526"/>
        <dbReference type="ChEBI" id="CHEBI:57912"/>
        <dbReference type="EC" id="1.13.12.3"/>
    </reaction>
</comment>
<evidence type="ECO:0000256" key="2">
    <source>
        <dbReference type="ARBA" id="ARBA00005833"/>
    </source>
</evidence>
<dbReference type="RefSeq" id="WP_012642551.1">
    <property type="nucleotide sequence ID" value="NC_011961.1"/>
</dbReference>
<comment type="similarity">
    <text evidence="2">Belongs to the tryptophan 2-monooxygenase family.</text>
</comment>
<dbReference type="InterPro" id="IPR002937">
    <property type="entry name" value="Amino_oxidase"/>
</dbReference>
<evidence type="ECO:0000256" key="4">
    <source>
        <dbReference type="ARBA" id="ARBA00017871"/>
    </source>
</evidence>
<comment type="pathway">
    <text evidence="1">Plant hormone metabolism; auxin biosynthesis.</text>
</comment>
<evidence type="ECO:0000256" key="6">
    <source>
        <dbReference type="ARBA" id="ARBA00047321"/>
    </source>
</evidence>
<feature type="domain" description="Amine oxidase" evidence="7">
    <location>
        <begin position="17"/>
        <end position="428"/>
    </location>
</feature>
<dbReference type="SUPFAM" id="SSF54373">
    <property type="entry name" value="FAD-linked reductases, C-terminal domain"/>
    <property type="match status" value="1"/>
</dbReference>
<dbReference type="GO" id="GO:0032259">
    <property type="term" value="P:methylation"/>
    <property type="evidence" value="ECO:0007669"/>
    <property type="project" value="UniProtKB-KW"/>
</dbReference>
<keyword evidence="8" id="KW-0560">Oxidoreductase</keyword>
<dbReference type="Pfam" id="PF01593">
    <property type="entry name" value="Amino_oxidase"/>
    <property type="match status" value="1"/>
</dbReference>
<dbReference type="GO" id="GO:0050361">
    <property type="term" value="F:tryptophan 2-monooxygenase activity"/>
    <property type="evidence" value="ECO:0007669"/>
    <property type="project" value="UniProtKB-EC"/>
</dbReference>
<dbReference type="PANTHER" id="PTHR10742:SF410">
    <property type="entry name" value="LYSINE-SPECIFIC HISTONE DEMETHYLASE 2"/>
    <property type="match status" value="1"/>
</dbReference>
<dbReference type="eggNOG" id="COG1231">
    <property type="taxonomic scope" value="Bacteria"/>
</dbReference>
<keyword evidence="8" id="KW-0489">Methyltransferase</keyword>
<dbReference type="Gene3D" id="3.50.50.60">
    <property type="entry name" value="FAD/NAD(P)-binding domain"/>
    <property type="match status" value="1"/>
</dbReference>
<keyword evidence="8" id="KW-0808">Transferase</keyword>
<evidence type="ECO:0000313" key="8">
    <source>
        <dbReference type="EMBL" id="ACM06564.1"/>
    </source>
</evidence>
<dbReference type="SUPFAM" id="SSF51905">
    <property type="entry name" value="FAD/NAD(P)-binding domain"/>
    <property type="match status" value="1"/>
</dbReference>
<evidence type="ECO:0000256" key="3">
    <source>
        <dbReference type="ARBA" id="ARBA00012535"/>
    </source>
</evidence>
<accession>B9L3U3</accession>
<geneLocation type="plasmid" evidence="9">
    <name>Tros</name>
</geneLocation>
<evidence type="ECO:0000259" key="7">
    <source>
        <dbReference type="Pfam" id="PF01593"/>
    </source>
</evidence>
<dbReference type="InterPro" id="IPR036188">
    <property type="entry name" value="FAD/NAD-bd_sf"/>
</dbReference>
<dbReference type="AlphaFoldDB" id="B9L3U3"/>
<keyword evidence="9" id="KW-1185">Reference proteome</keyword>
<evidence type="ECO:0000256" key="1">
    <source>
        <dbReference type="ARBA" id="ARBA00004814"/>
    </source>
</evidence>
<dbReference type="GO" id="GO:0008168">
    <property type="term" value="F:methyltransferase activity"/>
    <property type="evidence" value="ECO:0007669"/>
    <property type="project" value="UniProtKB-KW"/>
</dbReference>
<protein>
    <recommendedName>
        <fullName evidence="4">Tryptophan 2-monooxygenase</fullName>
        <ecNumber evidence="3">1.13.12.3</ecNumber>
    </recommendedName>
</protein>
<organism evidence="8 9">
    <name type="scientific">Thermomicrobium roseum (strain ATCC 27502 / DSM 5159 / P-2)</name>
    <dbReference type="NCBI Taxonomy" id="309801"/>
    <lineage>
        <taxon>Bacteria</taxon>
        <taxon>Pseudomonadati</taxon>
        <taxon>Thermomicrobiota</taxon>
        <taxon>Thermomicrobia</taxon>
        <taxon>Thermomicrobiales</taxon>
        <taxon>Thermomicrobiaceae</taxon>
        <taxon>Thermomicrobium</taxon>
    </lineage>
</organism>
<dbReference type="InterPro" id="IPR050281">
    <property type="entry name" value="Flavin_monoamine_oxidase"/>
</dbReference>
<dbReference type="PRINTS" id="PR00420">
    <property type="entry name" value="RNGMNOXGNASE"/>
</dbReference>
<keyword evidence="8" id="KW-0614">Plasmid</keyword>
<name>B9L3U3_THERP</name>
<dbReference type="KEGG" id="tro:trd_A0457"/>
<dbReference type="EC" id="1.13.12.3" evidence="3"/>
<dbReference type="Proteomes" id="UP000000447">
    <property type="component" value="Plasmid unnamed"/>
</dbReference>
<dbReference type="HOGENOM" id="CLU_004498_10_3_0"/>
<dbReference type="PANTHER" id="PTHR10742">
    <property type="entry name" value="FLAVIN MONOAMINE OXIDASE"/>
    <property type="match status" value="1"/>
</dbReference>
<dbReference type="EMBL" id="CP001276">
    <property type="protein sequence ID" value="ACM06564.1"/>
    <property type="molecule type" value="Genomic_DNA"/>
</dbReference>
<keyword evidence="5" id="KW-0073">Auxin biosynthesis</keyword>
<dbReference type="GO" id="GO:0009851">
    <property type="term" value="P:auxin biosynthetic process"/>
    <property type="evidence" value="ECO:0007669"/>
    <property type="project" value="UniProtKB-KW"/>
</dbReference>
<reference evidence="8 9" key="1">
    <citation type="journal article" date="2009" name="PLoS ONE">
        <title>Complete genome sequence of the aerobic CO-oxidizing thermophile Thermomicrobium roseum.</title>
        <authorList>
            <person name="Wu D."/>
            <person name="Raymond J."/>
            <person name="Wu M."/>
            <person name="Chatterji S."/>
            <person name="Ren Q."/>
            <person name="Graham J.E."/>
            <person name="Bryant D.A."/>
            <person name="Robb F."/>
            <person name="Colman A."/>
            <person name="Tallon L.J."/>
            <person name="Badger J.H."/>
            <person name="Madupu R."/>
            <person name="Ward N.L."/>
            <person name="Eisen J.A."/>
        </authorList>
    </citation>
    <scope>NUCLEOTIDE SEQUENCE [LARGE SCALE GENOMIC DNA]</scope>
    <source>
        <strain evidence="9">ATCC 27502 / DSM 5159 / P-2</strain>
        <plasmid evidence="8">unnamed</plasmid>
    </source>
</reference>
<evidence type="ECO:0000256" key="5">
    <source>
        <dbReference type="ARBA" id="ARBA00023070"/>
    </source>
</evidence>